<dbReference type="Proteomes" id="UP000822476">
    <property type="component" value="Unassembled WGS sequence"/>
</dbReference>
<evidence type="ECO:0000313" key="3">
    <source>
        <dbReference type="Proteomes" id="UP000822476"/>
    </source>
</evidence>
<dbReference type="EMBL" id="JTDE01001114">
    <property type="protein sequence ID" value="KAF7259624.1"/>
    <property type="molecule type" value="Genomic_DNA"/>
</dbReference>
<feature type="compositionally biased region" description="Basic and acidic residues" evidence="1">
    <location>
        <begin position="163"/>
        <end position="178"/>
    </location>
</feature>
<comment type="caution">
    <text evidence="2">The sequence shown here is derived from an EMBL/GenBank/DDBJ whole genome shotgun (WGS) entry which is preliminary data.</text>
</comment>
<reference evidence="2" key="1">
    <citation type="submission" date="2019-07" db="EMBL/GenBank/DDBJ databases">
        <title>Annotation for the trematode Paragonimus miyazaki's.</title>
        <authorList>
            <person name="Choi Y.-J."/>
        </authorList>
    </citation>
    <scope>NUCLEOTIDE SEQUENCE</scope>
    <source>
        <strain evidence="2">Japan</strain>
    </source>
</reference>
<dbReference type="InterPro" id="IPR010736">
    <property type="entry name" value="SHIPPO-rpt"/>
</dbReference>
<gene>
    <name evidence="2" type="ORF">EG68_03348</name>
</gene>
<protein>
    <recommendedName>
        <fullName evidence="4">Sperm-tail PG-rich repeat-containing protein 2</fullName>
    </recommendedName>
</protein>
<dbReference type="Pfam" id="PF07004">
    <property type="entry name" value="SHIPPO-rpt"/>
    <property type="match status" value="2"/>
</dbReference>
<organism evidence="2 3">
    <name type="scientific">Paragonimus skrjabini miyazakii</name>
    <dbReference type="NCBI Taxonomy" id="59628"/>
    <lineage>
        <taxon>Eukaryota</taxon>
        <taxon>Metazoa</taxon>
        <taxon>Spiralia</taxon>
        <taxon>Lophotrochozoa</taxon>
        <taxon>Platyhelminthes</taxon>
        <taxon>Trematoda</taxon>
        <taxon>Digenea</taxon>
        <taxon>Plagiorchiida</taxon>
        <taxon>Troglotremata</taxon>
        <taxon>Troglotrematidae</taxon>
        <taxon>Paragonimus</taxon>
    </lineage>
</organism>
<accession>A0A8S9YYG5</accession>
<evidence type="ECO:0000313" key="2">
    <source>
        <dbReference type="EMBL" id="KAF7259624.1"/>
    </source>
</evidence>
<feature type="compositionally biased region" description="Polar residues" evidence="1">
    <location>
        <begin position="395"/>
        <end position="404"/>
    </location>
</feature>
<dbReference type="AlphaFoldDB" id="A0A8S9YYG5"/>
<dbReference type="PANTHER" id="PTHR21580">
    <property type="entry name" value="SHIPPO-1-RELATED"/>
    <property type="match status" value="1"/>
</dbReference>
<evidence type="ECO:0008006" key="4">
    <source>
        <dbReference type="Google" id="ProtNLM"/>
    </source>
</evidence>
<sequence>MYDRQERIFTFQGTSVTDENVGPGSYSPREIKCDRFEIGYAPFNSLAVRKFDFARPDADTLPAPWEYKPERLPNRIKGCSSVSDRAARFPPFRSQGPGPDAYVITSSWAGKKPGSCGLMIPRSLLKTVEDDSAETQKQLTCDRVNYVRFRDVPSIPSGNFVHGYEEGPDGRLRPQKGPHKDETLGPAFYGPTNIPTFTQYRGCGWSRLTSQRQPMHNSMHKIGPGQYEPFTDVWEKIAQSGRERDCIQSQNPLNVPRFIEKVVQEVNKLKFPSPATYVLPDTLLKSTVRRGPNGAVIQLAPFNVEAERFKEDNGDTPGPNVYEFSHKWPKVYSKTPFNTAADRFKTALLRGPAPNAYKPQTSFTDELAKKVGCSTVYGNKIPFNSTAKRFKEESMTNQFPSKTPTIGPESTPGPGHYATESYGEVGRTSTKGCGLGTEKREEKPVLSCAPPPGTYDVAKSFDASQTKRPPAPAQTLEGQERRGAFLISSDRFDKQSCLSARDPNLPGPSDYCISRDLNDKMGKFVFQSERFKPATMDSTPGPADYKVYCACSGKLSPAGYFQRHTPRKGSVRSAGTTAFLDWYFILSNQASNSVLKGTFNATMTNPYSTLEHITEPPTVRVT</sequence>
<feature type="region of interest" description="Disordered" evidence="1">
    <location>
        <begin position="395"/>
        <end position="477"/>
    </location>
</feature>
<dbReference type="PANTHER" id="PTHR21580:SF28">
    <property type="entry name" value="BOREALIN N-TERMINAL DOMAIN-CONTAINING PROTEIN-RELATED"/>
    <property type="match status" value="1"/>
</dbReference>
<feature type="region of interest" description="Disordered" evidence="1">
    <location>
        <begin position="159"/>
        <end position="178"/>
    </location>
</feature>
<name>A0A8S9YYG5_9TREM</name>
<keyword evidence="3" id="KW-1185">Reference proteome</keyword>
<dbReference type="OrthoDB" id="406368at2759"/>
<dbReference type="InterPro" id="IPR051291">
    <property type="entry name" value="CIMAP"/>
</dbReference>
<evidence type="ECO:0000256" key="1">
    <source>
        <dbReference type="SAM" id="MobiDB-lite"/>
    </source>
</evidence>
<proteinExistence type="predicted"/>